<dbReference type="GO" id="GO:0003677">
    <property type="term" value="F:DNA binding"/>
    <property type="evidence" value="ECO:0007669"/>
    <property type="project" value="InterPro"/>
</dbReference>
<dbReference type="InterPro" id="IPR001387">
    <property type="entry name" value="Cro/C1-type_HTH"/>
</dbReference>
<proteinExistence type="predicted"/>
<evidence type="ECO:0000313" key="2">
    <source>
        <dbReference type="EMBL" id="PXY16878.1"/>
    </source>
</evidence>
<dbReference type="InterPro" id="IPR010982">
    <property type="entry name" value="Lambda_DNA-bd_dom_sf"/>
</dbReference>
<evidence type="ECO:0000313" key="3">
    <source>
        <dbReference type="Proteomes" id="UP000247892"/>
    </source>
</evidence>
<dbReference type="Pfam" id="PF19054">
    <property type="entry name" value="DUF5753"/>
    <property type="match status" value="1"/>
</dbReference>
<dbReference type="RefSeq" id="WP_110344128.1">
    <property type="nucleotide sequence ID" value="NZ_JBHVKT010000097.1"/>
</dbReference>
<protein>
    <recommendedName>
        <fullName evidence="1">DUF5753 domain-containing protein</fullName>
    </recommendedName>
</protein>
<keyword evidence="3" id="KW-1185">Reference proteome</keyword>
<dbReference type="AlphaFoldDB" id="A0A318LXC6"/>
<comment type="caution">
    <text evidence="2">The sequence shown here is derived from an EMBL/GenBank/DDBJ whole genome shotgun (WGS) entry which is preliminary data.</text>
</comment>
<feature type="domain" description="DUF5753" evidence="1">
    <location>
        <begin position="100"/>
        <end position="271"/>
    </location>
</feature>
<accession>A0A318LXC6</accession>
<reference evidence="2 3" key="1">
    <citation type="submission" date="2016-07" db="EMBL/GenBank/DDBJ databases">
        <title>Draft genome sequence of Prauserella sp. YIM 121212, isolated from alkaline soil.</title>
        <authorList>
            <person name="Ruckert C."/>
            <person name="Albersmeier A."/>
            <person name="Jiang C.-L."/>
            <person name="Jiang Y."/>
            <person name="Kalinowski J."/>
            <person name="Schneider O."/>
            <person name="Winkler A."/>
            <person name="Zotchev S.B."/>
        </authorList>
    </citation>
    <scope>NUCLEOTIDE SEQUENCE [LARGE SCALE GENOMIC DNA]</scope>
    <source>
        <strain evidence="2 3">YIM 121212</strain>
    </source>
</reference>
<gene>
    <name evidence="2" type="ORF">BA062_38270</name>
</gene>
<dbReference type="InterPro" id="IPR043917">
    <property type="entry name" value="DUF5753"/>
</dbReference>
<dbReference type="Proteomes" id="UP000247892">
    <property type="component" value="Unassembled WGS sequence"/>
</dbReference>
<sequence>MSIEKRQLTLADTLRGLRERAGFRTGKDFAAHIGWLPSKVSRIENGRTLPSDADVAAWAVAVGGGDLAQIELRDEVREIRLERGRWKRQLRHGHADLQRSTAKAVHDARSIVMVEFFLVPGLVQTAEYARAVFELAAEMHQTPRDSDDAVRERIRRQDVLYDPDKRVEILVAEAALRYPICPPVAMRAQLDRLGNLAGLAHVRLGVLPLDTVLPTVTMHGYTILDDTVTIEVNHTDVVATDPEDVALYRGITDRLWEAAAEGDDARELLSRVTTPTR</sequence>
<evidence type="ECO:0000259" key="1">
    <source>
        <dbReference type="Pfam" id="PF19054"/>
    </source>
</evidence>
<name>A0A318LXC6_9PSEU</name>
<dbReference type="OrthoDB" id="4966777at2"/>
<dbReference type="Gene3D" id="1.10.260.40">
    <property type="entry name" value="lambda repressor-like DNA-binding domains"/>
    <property type="match status" value="1"/>
</dbReference>
<dbReference type="Pfam" id="PF13560">
    <property type="entry name" value="HTH_31"/>
    <property type="match status" value="1"/>
</dbReference>
<organism evidence="2 3">
    <name type="scientific">Prauserella flavalba</name>
    <dbReference type="NCBI Taxonomy" id="1477506"/>
    <lineage>
        <taxon>Bacteria</taxon>
        <taxon>Bacillati</taxon>
        <taxon>Actinomycetota</taxon>
        <taxon>Actinomycetes</taxon>
        <taxon>Pseudonocardiales</taxon>
        <taxon>Pseudonocardiaceae</taxon>
        <taxon>Prauserella</taxon>
    </lineage>
</organism>
<dbReference type="EMBL" id="MASU01000033">
    <property type="protein sequence ID" value="PXY16878.1"/>
    <property type="molecule type" value="Genomic_DNA"/>
</dbReference>
<dbReference type="CDD" id="cd00093">
    <property type="entry name" value="HTH_XRE"/>
    <property type="match status" value="1"/>
</dbReference>
<dbReference type="SUPFAM" id="SSF47413">
    <property type="entry name" value="lambda repressor-like DNA-binding domains"/>
    <property type="match status" value="1"/>
</dbReference>